<keyword evidence="5" id="KW-0777">Teichoic acid biosynthesis</keyword>
<evidence type="ECO:0000313" key="9">
    <source>
        <dbReference type="Proteomes" id="UP000199103"/>
    </source>
</evidence>
<dbReference type="Proteomes" id="UP000199103">
    <property type="component" value="Chromosome I"/>
</dbReference>
<keyword evidence="3" id="KW-1003">Cell membrane</keyword>
<evidence type="ECO:0000313" key="8">
    <source>
        <dbReference type="EMBL" id="SDT42411.1"/>
    </source>
</evidence>
<keyword evidence="6" id="KW-0472">Membrane</keyword>
<dbReference type="AlphaFoldDB" id="A0A1H2A8U6"/>
<comment type="subcellular location">
    <subcellularLocation>
        <location evidence="1">Cell membrane</location>
        <topology evidence="1">Peripheral membrane protein</topology>
    </subcellularLocation>
</comment>
<dbReference type="GO" id="GO:0047355">
    <property type="term" value="F:CDP-glycerol glycerophosphotransferase activity"/>
    <property type="evidence" value="ECO:0007669"/>
    <property type="project" value="InterPro"/>
</dbReference>
<dbReference type="GO" id="GO:0019350">
    <property type="term" value="P:teichoic acid biosynthetic process"/>
    <property type="evidence" value="ECO:0007669"/>
    <property type="project" value="UniProtKB-KW"/>
</dbReference>
<sequence>MIQSLSVVASRLTARVLRRSGRMTRSPETVSQSSIGQQDRKAQPAPAPPDVTGWLLGAGWERPAADGSRRLRIDGAGWRTEGKGADSQVISVTLVSDDDTVELMVQPVKSAAYNDRSESTDKDRTGSGFVALLDPRLLTEREGPGIFFRKWQLQIAVEDRDGRVEGPLLQRDENTSAGHLHTADAGDGCLILPSWDDDQGLVLTVARRALTADSISFDGDDLDAVVTCRGDIEPRTALLRRGQEVVWLTLSALPDGRYRVRGSVRPLTRSSDSSDVESWYLVLADDRQQTRMVHWHGHRPHGYREASPGDPRVAIRYAPKGVVRVDVHRRRLVVDRITVEPAAQGPQLIIEGECHELSADPADWLLVGGRRRVQPVELQIRPGQVDHAVDRFSARYPLLSVPDWGRTPTALPSADYRLTEQRHGVPALLDQELAETLISSIDTEQNTLLIAGDHGKLVVRTRPPMPPGERSRYRHRRFEIRHRKGTGQPTDTIFLDCFDGKSTGDNIGPIADELARRRPDLRPVWTVADRSVEVPDGVDSVIFKTDAWWRALTWSRLVVTNCWMPGKFLRRDHQTVLQTWHGTPLKLLGFDRIGTKRGDAYRRRTTAEVSQWSMLISQNPYSSEVFRSAYGFEGTVLEIGYPRNDRLSRADDDDRRQIRDRLGIGADERVVLYAPTWRENAKGLFAELDFDAVAAALGPAGRLLIRGHANTIRYGGGVRGGRLLDVTLYPDLAELYLISDVMITDYSSTMFDFSVTGKPMIFFTPDIDAYTGTLRGTYFDLAADAPGPLVATTDEVIAALADLDRLRTDHAERYAQWRQRFNPYDDGRSGERAVDALLADQDAK</sequence>
<name>A0A1H2A8U6_9ACTN</name>
<gene>
    <name evidence="8" type="ORF">SAMN04489812_5757</name>
</gene>
<dbReference type="GO" id="GO:0005886">
    <property type="term" value="C:plasma membrane"/>
    <property type="evidence" value="ECO:0007669"/>
    <property type="project" value="UniProtKB-SubCell"/>
</dbReference>
<protein>
    <submittedName>
        <fullName evidence="8">CDP-glycerol glycerophosphotransferase, TagB/SpsB family</fullName>
    </submittedName>
</protein>
<dbReference type="SUPFAM" id="SSF53756">
    <property type="entry name" value="UDP-Glycosyltransferase/glycogen phosphorylase"/>
    <property type="match status" value="1"/>
</dbReference>
<dbReference type="PANTHER" id="PTHR37316:SF3">
    <property type="entry name" value="TEICHOIC ACID GLYCEROL-PHOSPHATE TRANSFERASE"/>
    <property type="match status" value="1"/>
</dbReference>
<dbReference type="Gene3D" id="3.40.50.11820">
    <property type="match status" value="1"/>
</dbReference>
<dbReference type="EMBL" id="LT629772">
    <property type="protein sequence ID" value="SDT42411.1"/>
    <property type="molecule type" value="Genomic_DNA"/>
</dbReference>
<organism evidence="8 9">
    <name type="scientific">Microlunatus soli</name>
    <dbReference type="NCBI Taxonomy" id="630515"/>
    <lineage>
        <taxon>Bacteria</taxon>
        <taxon>Bacillati</taxon>
        <taxon>Actinomycetota</taxon>
        <taxon>Actinomycetes</taxon>
        <taxon>Propionibacteriales</taxon>
        <taxon>Propionibacteriaceae</taxon>
        <taxon>Microlunatus</taxon>
    </lineage>
</organism>
<accession>A0A1H2A8U6</accession>
<dbReference type="Gene3D" id="3.40.50.12580">
    <property type="match status" value="1"/>
</dbReference>
<evidence type="ECO:0000256" key="1">
    <source>
        <dbReference type="ARBA" id="ARBA00004202"/>
    </source>
</evidence>
<dbReference type="InterPro" id="IPR043148">
    <property type="entry name" value="TagF_C"/>
</dbReference>
<keyword evidence="9" id="KW-1185">Reference proteome</keyword>
<evidence type="ECO:0000256" key="5">
    <source>
        <dbReference type="ARBA" id="ARBA00022944"/>
    </source>
</evidence>
<comment type="similarity">
    <text evidence="2">Belongs to the CDP-glycerol glycerophosphotransferase family.</text>
</comment>
<feature type="compositionally biased region" description="Polar residues" evidence="7">
    <location>
        <begin position="26"/>
        <end position="37"/>
    </location>
</feature>
<proteinExistence type="inferred from homology"/>
<evidence type="ECO:0000256" key="6">
    <source>
        <dbReference type="ARBA" id="ARBA00023136"/>
    </source>
</evidence>
<dbReference type="Pfam" id="PF04464">
    <property type="entry name" value="Glyphos_transf"/>
    <property type="match status" value="1"/>
</dbReference>
<reference evidence="8 9" key="1">
    <citation type="submission" date="2016-10" db="EMBL/GenBank/DDBJ databases">
        <authorList>
            <person name="de Groot N.N."/>
        </authorList>
    </citation>
    <scope>NUCLEOTIDE SEQUENCE [LARGE SCALE GENOMIC DNA]</scope>
    <source>
        <strain evidence="8 9">DSM 21800</strain>
    </source>
</reference>
<evidence type="ECO:0000256" key="7">
    <source>
        <dbReference type="SAM" id="MobiDB-lite"/>
    </source>
</evidence>
<evidence type="ECO:0000256" key="2">
    <source>
        <dbReference type="ARBA" id="ARBA00010488"/>
    </source>
</evidence>
<feature type="region of interest" description="Disordered" evidence="7">
    <location>
        <begin position="18"/>
        <end position="51"/>
    </location>
</feature>
<dbReference type="InterPro" id="IPR007554">
    <property type="entry name" value="Glycerophosphate_synth"/>
</dbReference>
<dbReference type="STRING" id="630515.SAMN04489812_5757"/>
<evidence type="ECO:0000256" key="3">
    <source>
        <dbReference type="ARBA" id="ARBA00022475"/>
    </source>
</evidence>
<evidence type="ECO:0000256" key="4">
    <source>
        <dbReference type="ARBA" id="ARBA00022679"/>
    </source>
</evidence>
<keyword evidence="4 8" id="KW-0808">Transferase</keyword>
<dbReference type="PANTHER" id="PTHR37316">
    <property type="entry name" value="TEICHOIC ACID GLYCEROL-PHOSPHATE PRIMASE"/>
    <property type="match status" value="1"/>
</dbReference>
<dbReference type="InterPro" id="IPR051612">
    <property type="entry name" value="Teichoic_Acid_Biosynth"/>
</dbReference>
<dbReference type="InterPro" id="IPR043149">
    <property type="entry name" value="TagF_N"/>
</dbReference>